<evidence type="ECO:0000313" key="5">
    <source>
        <dbReference type="EMBL" id="EDO07852.1"/>
    </source>
</evidence>
<protein>
    <recommendedName>
        <fullName evidence="3">Prefoldin subunit 4</fullName>
    </recommendedName>
</protein>
<name>A7AMR8_BABBO</name>
<keyword evidence="6" id="KW-1185">Reference proteome</keyword>
<dbReference type="KEGG" id="bbo:BBOV_III002880"/>
<evidence type="ECO:0000256" key="3">
    <source>
        <dbReference type="PIRNR" id="PIRNR016477"/>
    </source>
</evidence>
<dbReference type="GO" id="GO:0006457">
    <property type="term" value="P:protein folding"/>
    <property type="evidence" value="ECO:0007669"/>
    <property type="project" value="UniProtKB-UniRule"/>
</dbReference>
<dbReference type="InParanoid" id="A7AMR8"/>
<reference evidence="6" key="2">
    <citation type="journal article" date="2020" name="Data Brief">
        <title>Transcriptome dataset of Babesia bovis life stages within vertebrate and invertebrate hosts.</title>
        <authorList>
            <person name="Ueti M.W."/>
            <person name="Johnson W.C."/>
            <person name="Kappmeyer L.S."/>
            <person name="Herndon D.R."/>
            <person name="Mousel M.R."/>
            <person name="Reif K.E."/>
            <person name="Taus N.S."/>
            <person name="Ifeonu O.O."/>
            <person name="Silva J.C."/>
            <person name="Suarez C.E."/>
            <person name="Brayton K.A."/>
        </authorList>
    </citation>
    <scope>NUCLEOTIDE SEQUENCE [LARGE SCALE GENOMIC DNA]</scope>
</reference>
<dbReference type="eggNOG" id="KOG1760">
    <property type="taxonomic scope" value="Eukaryota"/>
</dbReference>
<organism evidence="5 6">
    <name type="scientific">Babesia bovis</name>
    <dbReference type="NCBI Taxonomy" id="5865"/>
    <lineage>
        <taxon>Eukaryota</taxon>
        <taxon>Sar</taxon>
        <taxon>Alveolata</taxon>
        <taxon>Apicomplexa</taxon>
        <taxon>Aconoidasida</taxon>
        <taxon>Piroplasmida</taxon>
        <taxon>Babesiidae</taxon>
        <taxon>Babesia</taxon>
    </lineage>
</organism>
<comment type="subunit">
    <text evidence="3">Heterohexamer of two PFD-alpha type and four PFD-beta type subunits.</text>
</comment>
<reference evidence="5 6" key="1">
    <citation type="journal article" date="2007" name="PLoS Pathog.">
        <title>Genome sequence of Babesia bovis and comparative analysis of apicomplexan hemoprotozoa.</title>
        <authorList>
            <person name="Brayton K.A."/>
            <person name="Lau A.O.T."/>
            <person name="Herndon D.R."/>
            <person name="Hannick L."/>
            <person name="Kappmeyer L.S."/>
            <person name="Berens S.J."/>
            <person name="Bidwell S.L."/>
            <person name="Brown W.C."/>
            <person name="Crabtree J."/>
            <person name="Fadrosh D."/>
            <person name="Feldblum T."/>
            <person name="Forberger H.A."/>
            <person name="Haas B.J."/>
            <person name="Howell J.M."/>
            <person name="Khouri H."/>
            <person name="Koo H."/>
            <person name="Mann D.J."/>
            <person name="Norimine J."/>
            <person name="Paulsen I.T."/>
            <person name="Radune D."/>
            <person name="Ren Q."/>
            <person name="Smith R.K. Jr."/>
            <person name="Suarez C.E."/>
            <person name="White O."/>
            <person name="Wortman J.R."/>
            <person name="Knowles D.P. Jr."/>
            <person name="McElwain T.F."/>
            <person name="Nene V.M."/>
        </authorList>
    </citation>
    <scope>NUCLEOTIDE SEQUENCE [LARGE SCALE GENOMIC DNA]</scope>
    <source>
        <strain evidence="5">T2Bo</strain>
    </source>
</reference>
<comment type="function">
    <text evidence="3">Binds specifically to cytosolic chaperonin (c-CPN) and transfers target proteins to it. Binds to nascent polypeptide chain and promotes folding in an environment in which there are many competing pathways for nonnative proteins.</text>
</comment>
<dbReference type="PANTHER" id="PTHR21100:SF9">
    <property type="entry name" value="PREFOLDIN SUBUNIT 4"/>
    <property type="match status" value="1"/>
</dbReference>
<dbReference type="GO" id="GO:0005737">
    <property type="term" value="C:cytoplasm"/>
    <property type="evidence" value="ECO:0007669"/>
    <property type="project" value="TreeGrafter"/>
</dbReference>
<feature type="coiled-coil region" evidence="4">
    <location>
        <begin position="20"/>
        <end position="109"/>
    </location>
</feature>
<dbReference type="PIRSF" id="PIRSF016477">
    <property type="entry name" value="Prefoldin_subunit_4"/>
    <property type="match status" value="1"/>
</dbReference>
<proteinExistence type="inferred from homology"/>
<comment type="similarity">
    <text evidence="1 3">Belongs to the prefoldin subunit beta family.</text>
</comment>
<evidence type="ECO:0000256" key="4">
    <source>
        <dbReference type="SAM" id="Coils"/>
    </source>
</evidence>
<reference evidence="6" key="3">
    <citation type="journal article" date="2021" name="Int. J. Parasitol.">
        <title>Comparative analysis of gene expression between Babesia bovis blood stages and kinetes allowed by improved genome annotation.</title>
        <authorList>
            <person name="Ueti M.W."/>
            <person name="Johnson W.C."/>
            <person name="Kappmeyer L.S."/>
            <person name="Herndon D.R."/>
            <person name="Mousel M.R."/>
            <person name="Reif K.E."/>
            <person name="Taus N.S."/>
            <person name="Ifeonu O.O."/>
            <person name="Silva J.C."/>
            <person name="Suarez C.E."/>
            <person name="Brayton K.A."/>
        </authorList>
    </citation>
    <scope>NUCLEOTIDE SEQUENCE [LARGE SCALE GENOMIC DNA]</scope>
</reference>
<comment type="caution">
    <text evidence="5">The sequence shown here is derived from an EMBL/GenBank/DDBJ whole genome shotgun (WGS) entry which is preliminary data.</text>
</comment>
<dbReference type="GO" id="GO:0051082">
    <property type="term" value="F:unfolded protein binding"/>
    <property type="evidence" value="ECO:0007669"/>
    <property type="project" value="InterPro"/>
</dbReference>
<keyword evidence="2 3" id="KW-0143">Chaperone</keyword>
<dbReference type="Pfam" id="PF01920">
    <property type="entry name" value="Prefoldin_2"/>
    <property type="match status" value="1"/>
</dbReference>
<dbReference type="STRING" id="5865.A7AMR8"/>
<dbReference type="GO" id="GO:0016272">
    <property type="term" value="C:prefoldin complex"/>
    <property type="evidence" value="ECO:0007669"/>
    <property type="project" value="UniProtKB-UniRule"/>
</dbReference>
<dbReference type="AlphaFoldDB" id="A7AMR8"/>
<evidence type="ECO:0000256" key="2">
    <source>
        <dbReference type="ARBA" id="ARBA00023186"/>
    </source>
</evidence>
<dbReference type="VEuPathDB" id="PiroplasmaDB:BBOV_III002880"/>
<dbReference type="Gene3D" id="1.10.287.370">
    <property type="match status" value="1"/>
</dbReference>
<dbReference type="Proteomes" id="UP000002173">
    <property type="component" value="Unassembled WGS sequence"/>
</dbReference>
<keyword evidence="4" id="KW-0175">Coiled coil</keyword>
<sequence>MATKVDYEISEEDQNNIVQFSKVFNERNQAEKRLKTLKEQVQNLTDAEEELMITMDTPYLKIGDCFLRFEESELGSHLEQQKDESNAEIEKLESSLQELTAKSTELKAMLYAKLGNRINLEG</sequence>
<dbReference type="InterPro" id="IPR009053">
    <property type="entry name" value="Prefoldin"/>
</dbReference>
<dbReference type="RefSeq" id="XP_001611420.1">
    <property type="nucleotide sequence ID" value="XM_001611370.1"/>
</dbReference>
<dbReference type="OMA" id="KFGRAIN"/>
<dbReference type="PANTHER" id="PTHR21100">
    <property type="entry name" value="PREFOLDIN SUBUNIT 4"/>
    <property type="match status" value="1"/>
</dbReference>
<dbReference type="InterPro" id="IPR002777">
    <property type="entry name" value="PFD_beta-like"/>
</dbReference>
<dbReference type="FunCoup" id="A7AMR8">
    <property type="interactions" value="319"/>
</dbReference>
<evidence type="ECO:0000256" key="1">
    <source>
        <dbReference type="ARBA" id="ARBA00008045"/>
    </source>
</evidence>
<dbReference type="EMBL" id="AAXT01000001">
    <property type="protein sequence ID" value="EDO07852.1"/>
    <property type="molecule type" value="Genomic_DNA"/>
</dbReference>
<dbReference type="InterPro" id="IPR016661">
    <property type="entry name" value="PFDN4"/>
</dbReference>
<gene>
    <name evidence="5" type="ORF">BBOV_III002880</name>
</gene>
<dbReference type="GeneID" id="5479668"/>
<evidence type="ECO:0000313" key="6">
    <source>
        <dbReference type="Proteomes" id="UP000002173"/>
    </source>
</evidence>
<dbReference type="SUPFAM" id="SSF46579">
    <property type="entry name" value="Prefoldin"/>
    <property type="match status" value="1"/>
</dbReference>
<accession>A7AMR8</accession>